<gene>
    <name evidence="2" type="ORF">E5288_WYG018610</name>
</gene>
<dbReference type="AlphaFoldDB" id="A0A6B0R6U9"/>
<name>A0A6B0R6U9_9CETA</name>
<evidence type="ECO:0000313" key="2">
    <source>
        <dbReference type="EMBL" id="MXQ83193.1"/>
    </source>
</evidence>
<accession>A0A6B0R6U9</accession>
<comment type="caution">
    <text evidence="2">The sequence shown here is derived from an EMBL/GenBank/DDBJ whole genome shotgun (WGS) entry which is preliminary data.</text>
</comment>
<feature type="compositionally biased region" description="Pro residues" evidence="1">
    <location>
        <begin position="26"/>
        <end position="35"/>
    </location>
</feature>
<dbReference type="Proteomes" id="UP000322234">
    <property type="component" value="Unassembled WGS sequence"/>
</dbReference>
<feature type="compositionally biased region" description="Basic and acidic residues" evidence="1">
    <location>
        <begin position="41"/>
        <end position="51"/>
    </location>
</feature>
<reference evidence="2" key="1">
    <citation type="submission" date="2019-10" db="EMBL/GenBank/DDBJ databases">
        <title>The sequence and de novo assembly of the wild yak genome.</title>
        <authorList>
            <person name="Liu Y."/>
        </authorList>
    </citation>
    <scope>NUCLEOTIDE SEQUENCE [LARGE SCALE GENOMIC DNA]</scope>
    <source>
        <strain evidence="2">WY2019</strain>
    </source>
</reference>
<evidence type="ECO:0000313" key="3">
    <source>
        <dbReference type="Proteomes" id="UP000322234"/>
    </source>
</evidence>
<keyword evidence="3" id="KW-1185">Reference proteome</keyword>
<organism evidence="2 3">
    <name type="scientific">Bos mutus</name>
    <name type="common">wild yak</name>
    <dbReference type="NCBI Taxonomy" id="72004"/>
    <lineage>
        <taxon>Eukaryota</taxon>
        <taxon>Metazoa</taxon>
        <taxon>Chordata</taxon>
        <taxon>Craniata</taxon>
        <taxon>Vertebrata</taxon>
        <taxon>Euteleostomi</taxon>
        <taxon>Mammalia</taxon>
        <taxon>Eutheria</taxon>
        <taxon>Laurasiatheria</taxon>
        <taxon>Artiodactyla</taxon>
        <taxon>Ruminantia</taxon>
        <taxon>Pecora</taxon>
        <taxon>Bovidae</taxon>
        <taxon>Bovinae</taxon>
        <taxon>Bos</taxon>
    </lineage>
</organism>
<evidence type="ECO:0000256" key="1">
    <source>
        <dbReference type="SAM" id="MobiDB-lite"/>
    </source>
</evidence>
<feature type="region of interest" description="Disordered" evidence="1">
    <location>
        <begin position="22"/>
        <end position="52"/>
    </location>
</feature>
<protein>
    <submittedName>
        <fullName evidence="2">Uncharacterized protein</fullName>
    </submittedName>
</protein>
<dbReference type="EMBL" id="VBQZ03000015">
    <property type="protein sequence ID" value="MXQ83193.1"/>
    <property type="molecule type" value="Genomic_DNA"/>
</dbReference>
<sequence>MDTPWAEGDLETSEAQADILSCENLPLPPPPPPQPRGIRTSSHENTKDTGTGERCFVASEALEELAVSCPTDEARLRPQQDFCLESQQEPKPPDEFSYFLFISNEWMLVYRAYSDIFTSQPQDLNRAHGLASIFLLITVKSGKTNLHVKMTVCPACQSLYPVNVLWIQIKA</sequence>
<proteinExistence type="predicted"/>